<dbReference type="VEuPathDB" id="FungiDB:MYCFIDRAFT_182097"/>
<evidence type="ECO:0000313" key="2">
    <source>
        <dbReference type="Proteomes" id="UP000016932"/>
    </source>
</evidence>
<name>M2ZAL9_PSEFD</name>
<gene>
    <name evidence="1" type="ORF">MYCFIDRAFT_182097</name>
</gene>
<accession>M2ZAL9</accession>
<dbReference type="RefSeq" id="XP_007923995.1">
    <property type="nucleotide sequence ID" value="XM_007925804.1"/>
</dbReference>
<dbReference type="KEGG" id="pfj:MYCFIDRAFT_182097"/>
<organism evidence="1 2">
    <name type="scientific">Pseudocercospora fijiensis (strain CIRAD86)</name>
    <name type="common">Black leaf streak disease fungus</name>
    <name type="synonym">Mycosphaerella fijiensis</name>
    <dbReference type="NCBI Taxonomy" id="383855"/>
    <lineage>
        <taxon>Eukaryota</taxon>
        <taxon>Fungi</taxon>
        <taxon>Dikarya</taxon>
        <taxon>Ascomycota</taxon>
        <taxon>Pezizomycotina</taxon>
        <taxon>Dothideomycetes</taxon>
        <taxon>Dothideomycetidae</taxon>
        <taxon>Mycosphaerellales</taxon>
        <taxon>Mycosphaerellaceae</taxon>
        <taxon>Pseudocercospora</taxon>
    </lineage>
</organism>
<evidence type="ECO:0000313" key="1">
    <source>
        <dbReference type="EMBL" id="EME86865.1"/>
    </source>
</evidence>
<dbReference type="AlphaFoldDB" id="M2ZAL9"/>
<dbReference type="GeneID" id="19334590"/>
<dbReference type="OrthoDB" id="10250458at2759"/>
<dbReference type="EMBL" id="KB446556">
    <property type="protein sequence ID" value="EME86865.1"/>
    <property type="molecule type" value="Genomic_DNA"/>
</dbReference>
<sequence>MSMRLLMSAQMAGGTSNARNLLWCTYNQLILPRFSVPGLLHAAHVLLTLLNFRDNAFQIMLAQVQAPQQGSMIDTMVQANALLSQSKVNAHASEYGTTMNQLVAGLGELALAWT</sequence>
<proteinExistence type="predicted"/>
<protein>
    <submittedName>
        <fullName evidence="1">Uncharacterized protein</fullName>
    </submittedName>
</protein>
<reference evidence="1 2" key="1">
    <citation type="journal article" date="2012" name="PLoS Pathog.">
        <title>Diverse lifestyles and strategies of plant pathogenesis encoded in the genomes of eighteen Dothideomycetes fungi.</title>
        <authorList>
            <person name="Ohm R.A."/>
            <person name="Feau N."/>
            <person name="Henrissat B."/>
            <person name="Schoch C.L."/>
            <person name="Horwitz B.A."/>
            <person name="Barry K.W."/>
            <person name="Condon B.J."/>
            <person name="Copeland A.C."/>
            <person name="Dhillon B."/>
            <person name="Glaser F."/>
            <person name="Hesse C.N."/>
            <person name="Kosti I."/>
            <person name="LaButti K."/>
            <person name="Lindquist E.A."/>
            <person name="Lucas S."/>
            <person name="Salamov A.A."/>
            <person name="Bradshaw R.E."/>
            <person name="Ciuffetti L."/>
            <person name="Hamelin R.C."/>
            <person name="Kema G.H.J."/>
            <person name="Lawrence C."/>
            <person name="Scott J.A."/>
            <person name="Spatafora J.W."/>
            <person name="Turgeon B.G."/>
            <person name="de Wit P.J.G.M."/>
            <person name="Zhong S."/>
            <person name="Goodwin S.B."/>
            <person name="Grigoriev I.V."/>
        </authorList>
    </citation>
    <scope>NUCLEOTIDE SEQUENCE [LARGE SCALE GENOMIC DNA]</scope>
    <source>
        <strain evidence="1 2">CIRAD86</strain>
    </source>
</reference>
<keyword evidence="2" id="KW-1185">Reference proteome</keyword>
<dbReference type="Proteomes" id="UP000016932">
    <property type="component" value="Unassembled WGS sequence"/>
</dbReference>
<dbReference type="HOGENOM" id="CLU_2122126_0_0_1"/>